<keyword evidence="2" id="KW-1185">Reference proteome</keyword>
<proteinExistence type="predicted"/>
<name>A0ACC2GD69_DALPE</name>
<organism evidence="1 2">
    <name type="scientific">Dallia pectoralis</name>
    <name type="common">Alaska blackfish</name>
    <dbReference type="NCBI Taxonomy" id="75939"/>
    <lineage>
        <taxon>Eukaryota</taxon>
        <taxon>Metazoa</taxon>
        <taxon>Chordata</taxon>
        <taxon>Craniata</taxon>
        <taxon>Vertebrata</taxon>
        <taxon>Euteleostomi</taxon>
        <taxon>Actinopterygii</taxon>
        <taxon>Neopterygii</taxon>
        <taxon>Teleostei</taxon>
        <taxon>Protacanthopterygii</taxon>
        <taxon>Esociformes</taxon>
        <taxon>Umbridae</taxon>
        <taxon>Dallia</taxon>
    </lineage>
</organism>
<gene>
    <name evidence="1" type="ORF">DPEC_G00170460</name>
</gene>
<accession>A0ACC2GD69</accession>
<evidence type="ECO:0000313" key="1">
    <source>
        <dbReference type="EMBL" id="KAJ8001532.1"/>
    </source>
</evidence>
<sequence>MDTPRAPAAKSLAPTKYCLGCTLDGRLPRRTPGSLSHTHSHTHRHTHRHTHSHTSHSMMKDQQNGPPQDMSSPPYPGPPMGYGFQGAPHPGMYPSTPQYGMGQPGGTPGVPSVVVIQQQQMPRDVPGQMACPHCQVQVLTETRYTTGLLTWAICGALGIFLCWPCCFIPFCVDSCKDVEHRCPNCKNLIYLHKKM</sequence>
<comment type="caution">
    <text evidence="1">The sequence shown here is derived from an EMBL/GenBank/DDBJ whole genome shotgun (WGS) entry which is preliminary data.</text>
</comment>
<evidence type="ECO:0000313" key="2">
    <source>
        <dbReference type="Proteomes" id="UP001157502"/>
    </source>
</evidence>
<protein>
    <submittedName>
        <fullName evidence="1">Uncharacterized protein</fullName>
    </submittedName>
</protein>
<reference evidence="1" key="1">
    <citation type="submission" date="2021-05" db="EMBL/GenBank/DDBJ databases">
        <authorList>
            <person name="Pan Q."/>
            <person name="Jouanno E."/>
            <person name="Zahm M."/>
            <person name="Klopp C."/>
            <person name="Cabau C."/>
            <person name="Louis A."/>
            <person name="Berthelot C."/>
            <person name="Parey E."/>
            <person name="Roest Crollius H."/>
            <person name="Montfort J."/>
            <person name="Robinson-Rechavi M."/>
            <person name="Bouchez O."/>
            <person name="Lampietro C."/>
            <person name="Lopez Roques C."/>
            <person name="Donnadieu C."/>
            <person name="Postlethwait J."/>
            <person name="Bobe J."/>
            <person name="Dillon D."/>
            <person name="Chandos A."/>
            <person name="von Hippel F."/>
            <person name="Guiguen Y."/>
        </authorList>
    </citation>
    <scope>NUCLEOTIDE SEQUENCE</scope>
    <source>
        <strain evidence="1">YG-Jan2019</strain>
    </source>
</reference>
<dbReference type="Proteomes" id="UP001157502">
    <property type="component" value="Chromosome 14"/>
</dbReference>
<dbReference type="EMBL" id="CM055741">
    <property type="protein sequence ID" value="KAJ8001532.1"/>
    <property type="molecule type" value="Genomic_DNA"/>
</dbReference>